<dbReference type="Gene3D" id="3.40.30.10">
    <property type="entry name" value="Glutaredoxin"/>
    <property type="match status" value="1"/>
</dbReference>
<comment type="caution">
    <text evidence="2">The sequence shown here is derived from an EMBL/GenBank/DDBJ whole genome shotgun (WGS) entry which is preliminary data.</text>
</comment>
<reference evidence="2 3" key="1">
    <citation type="submission" date="2020-05" db="EMBL/GenBank/DDBJ databases">
        <authorList>
            <person name="Carlin C.R."/>
        </authorList>
    </citation>
    <scope>NUCLEOTIDE SEQUENCE [LARGE SCALE GENOMIC DNA]</scope>
    <source>
        <strain evidence="2 3">FSL W9-0585</strain>
    </source>
</reference>
<reference evidence="2 3" key="2">
    <citation type="submission" date="2020-08" db="EMBL/GenBank/DDBJ databases">
        <title>Listeria ohnekaius sp. nov. and Listeria portnoyii sp. nov. isolated from non-agricultural and natural environments.</title>
        <authorList>
            <person name="Weller D."/>
            <person name="Belias A.M."/>
            <person name="Liao J."/>
            <person name="Guo S."/>
            <person name="Orsi R.H."/>
            <person name="Wiedmann M."/>
        </authorList>
    </citation>
    <scope>NUCLEOTIDE SEQUENCE [LARGE SCALE GENOMIC DNA]</scope>
    <source>
        <strain evidence="2 3">FSL W9-0585</strain>
    </source>
</reference>
<accession>A0A7W1T8E2</accession>
<dbReference type="InterPro" id="IPR036249">
    <property type="entry name" value="Thioredoxin-like_sf"/>
</dbReference>
<dbReference type="RefSeq" id="WP_036090812.1">
    <property type="nucleotide sequence ID" value="NZ_JABJVM010000017.1"/>
</dbReference>
<dbReference type="InterPro" id="IPR006660">
    <property type="entry name" value="Arsenate_reductase-like"/>
</dbReference>
<dbReference type="Pfam" id="PF03960">
    <property type="entry name" value="ArsC"/>
    <property type="match status" value="1"/>
</dbReference>
<gene>
    <name evidence="2" type="ORF">HPK16_13445</name>
</gene>
<dbReference type="CDD" id="cd03036">
    <property type="entry name" value="ArsC_like"/>
    <property type="match status" value="1"/>
</dbReference>
<keyword evidence="3" id="KW-1185">Reference proteome</keyword>
<evidence type="ECO:0000256" key="1">
    <source>
        <dbReference type="PROSITE-ProRule" id="PRU01282"/>
    </source>
</evidence>
<dbReference type="NCBIfam" id="TIGR01617">
    <property type="entry name" value="arsC_related"/>
    <property type="match status" value="1"/>
</dbReference>
<dbReference type="PANTHER" id="PTHR30041:SF8">
    <property type="entry name" value="PROTEIN YFFB"/>
    <property type="match status" value="1"/>
</dbReference>
<dbReference type="EMBL" id="JABJVM010000017">
    <property type="protein sequence ID" value="MBA3927350.1"/>
    <property type="molecule type" value="Genomic_DNA"/>
</dbReference>
<protein>
    <submittedName>
        <fullName evidence="2">Arsenate reductase family protein</fullName>
    </submittedName>
</protein>
<organism evidence="2 3">
    <name type="scientific">Listeria rustica</name>
    <dbReference type="NCBI Taxonomy" id="2713503"/>
    <lineage>
        <taxon>Bacteria</taxon>
        <taxon>Bacillati</taxon>
        <taxon>Bacillota</taxon>
        <taxon>Bacilli</taxon>
        <taxon>Bacillales</taxon>
        <taxon>Listeriaceae</taxon>
        <taxon>Listeria</taxon>
    </lineage>
</organism>
<dbReference type="AlphaFoldDB" id="A0A7W1T8E2"/>
<evidence type="ECO:0000313" key="2">
    <source>
        <dbReference type="EMBL" id="MBA3927350.1"/>
    </source>
</evidence>
<sequence>MITFYWYPKCSTCKKAKQWLDENDVAYNQVDMIETPPKKEELQKWFKNSDLGIRRFFNTSGILYREMGLKDKVDQMTEDEAFTLLATDGKLIKRPIVTDGKKVTLGFKESEFVENWK</sequence>
<proteinExistence type="inferred from homology"/>
<comment type="similarity">
    <text evidence="1">Belongs to the ArsC family.</text>
</comment>
<dbReference type="PROSITE" id="PS51354">
    <property type="entry name" value="GLUTAREDOXIN_2"/>
    <property type="match status" value="1"/>
</dbReference>
<name>A0A7W1T8E2_9LIST</name>
<dbReference type="PANTHER" id="PTHR30041">
    <property type="entry name" value="ARSENATE REDUCTASE"/>
    <property type="match status" value="1"/>
</dbReference>
<dbReference type="Proteomes" id="UP000548787">
    <property type="component" value="Unassembled WGS sequence"/>
</dbReference>
<dbReference type="PROSITE" id="PS51353">
    <property type="entry name" value="ARSC"/>
    <property type="match status" value="1"/>
</dbReference>
<dbReference type="InterPro" id="IPR006504">
    <property type="entry name" value="Tscrpt_reg_Spx/MgsR"/>
</dbReference>
<dbReference type="SUPFAM" id="SSF52833">
    <property type="entry name" value="Thioredoxin-like"/>
    <property type="match status" value="1"/>
</dbReference>
<evidence type="ECO:0000313" key="3">
    <source>
        <dbReference type="Proteomes" id="UP000548787"/>
    </source>
</evidence>